<keyword evidence="1" id="KW-0378">Hydrolase</keyword>
<sequence>MKTYTLTALILVSTTIISVSKQEKSKIIAKNATVEKAATGFLFTEGPAIAKDGRVYFTDQPNDRIHIWDQNNKTSLFLEGTGRSNGMYFNAKGQLIACADENNQLVSFNMNKERTLLHEGFNGLHLNAPNDLWITPNQGIYFTDPYYHRKYWSNDHKQVQDTQGVYYLDREGNIIRVIDDYKKPNGIIGTPDGKTLYVADIEAGKIWQYNIQSDGRLTNKTLFAPHGSDGMTIDHQGNIYLTSGKIWVYNPKGKLIETIEVPESPSNVCFGGKKRNTLFITARTSVYTLKMKVHGVD</sequence>
<name>A0ABP6Y847_9FLAO</name>
<evidence type="ECO:0000313" key="3">
    <source>
        <dbReference type="EMBL" id="GAA3578097.1"/>
    </source>
</evidence>
<feature type="domain" description="SMP-30/Gluconolactonase/LRE-like region" evidence="2">
    <location>
        <begin position="43"/>
        <end position="282"/>
    </location>
</feature>
<evidence type="ECO:0000259" key="2">
    <source>
        <dbReference type="Pfam" id="PF08450"/>
    </source>
</evidence>
<dbReference type="RefSeq" id="WP_345006992.1">
    <property type="nucleotide sequence ID" value="NZ_BAABCY010000078.1"/>
</dbReference>
<reference evidence="4" key="1">
    <citation type="journal article" date="2019" name="Int. J. Syst. Evol. Microbiol.">
        <title>The Global Catalogue of Microorganisms (GCM) 10K type strain sequencing project: providing services to taxonomists for standard genome sequencing and annotation.</title>
        <authorList>
            <consortium name="The Broad Institute Genomics Platform"/>
            <consortium name="The Broad Institute Genome Sequencing Center for Infectious Disease"/>
            <person name="Wu L."/>
            <person name="Ma J."/>
        </authorList>
    </citation>
    <scope>NUCLEOTIDE SEQUENCE [LARGE SCALE GENOMIC DNA]</scope>
    <source>
        <strain evidence="4">JCM 17111</strain>
    </source>
</reference>
<dbReference type="EMBL" id="BAABCY010000078">
    <property type="protein sequence ID" value="GAA3578097.1"/>
    <property type="molecule type" value="Genomic_DNA"/>
</dbReference>
<organism evidence="3 4">
    <name type="scientific">Snuella lapsa</name>
    <dbReference type="NCBI Taxonomy" id="870481"/>
    <lineage>
        <taxon>Bacteria</taxon>
        <taxon>Pseudomonadati</taxon>
        <taxon>Bacteroidota</taxon>
        <taxon>Flavobacteriia</taxon>
        <taxon>Flavobacteriales</taxon>
        <taxon>Flavobacteriaceae</taxon>
        <taxon>Snuella</taxon>
    </lineage>
</organism>
<accession>A0ABP6Y847</accession>
<protein>
    <submittedName>
        <fullName evidence="3">SMP-30/gluconolactonase/LRE family protein</fullName>
    </submittedName>
</protein>
<dbReference type="InterPro" id="IPR011042">
    <property type="entry name" value="6-blade_b-propeller_TolB-like"/>
</dbReference>
<dbReference type="SUPFAM" id="SSF63829">
    <property type="entry name" value="Calcium-dependent phosphotriesterase"/>
    <property type="match status" value="1"/>
</dbReference>
<gene>
    <name evidence="3" type="ORF">GCM10022395_28480</name>
</gene>
<dbReference type="PANTHER" id="PTHR47572">
    <property type="entry name" value="LIPOPROTEIN-RELATED"/>
    <property type="match status" value="1"/>
</dbReference>
<dbReference type="Proteomes" id="UP001500954">
    <property type="component" value="Unassembled WGS sequence"/>
</dbReference>
<keyword evidence="4" id="KW-1185">Reference proteome</keyword>
<dbReference type="PANTHER" id="PTHR47572:SF4">
    <property type="entry name" value="LACTONASE DRP35"/>
    <property type="match status" value="1"/>
</dbReference>
<dbReference type="InterPro" id="IPR013658">
    <property type="entry name" value="SGL"/>
</dbReference>
<dbReference type="InterPro" id="IPR051262">
    <property type="entry name" value="SMP-30/CGR1_Lactonase"/>
</dbReference>
<dbReference type="Pfam" id="PF08450">
    <property type="entry name" value="SGL"/>
    <property type="match status" value="1"/>
</dbReference>
<comment type="caution">
    <text evidence="3">The sequence shown here is derived from an EMBL/GenBank/DDBJ whole genome shotgun (WGS) entry which is preliminary data.</text>
</comment>
<evidence type="ECO:0000256" key="1">
    <source>
        <dbReference type="ARBA" id="ARBA00022801"/>
    </source>
</evidence>
<evidence type="ECO:0000313" key="4">
    <source>
        <dbReference type="Proteomes" id="UP001500954"/>
    </source>
</evidence>
<proteinExistence type="predicted"/>
<dbReference type="Gene3D" id="2.120.10.30">
    <property type="entry name" value="TolB, C-terminal domain"/>
    <property type="match status" value="1"/>
</dbReference>